<feature type="domain" description="PDZ" evidence="4">
    <location>
        <begin position="262"/>
        <end position="348"/>
    </location>
</feature>
<sequence length="451" mass="48229">MHPSFFLFPGLRRAAGTLACLALLCAATSPAAAPVPDSSPRMTPVVRAVQATAPAVVNITSTHVVERQRISPMEQFFGFGPGFDQPRRQKRVSLGSGVIVDGKRGLVLTNAHVIAGGDEVMINLQDGRQFPAVVKGAEPDFDLAVLEIQGPHDLPAVPLGDSSDLMPGETVIAIGNPFGFNHTVTTGVISALGRTIRSESGVFTDLVQTDAAINPGNSGGPLLNLEGRLVGINTAVHARGEGIGFAIPVNKARRVMDDLVGQGRVAPLWLGLAADDVDQRMAMALGLREPRGIIVTRLYPGSPAGKAGIEPGDVIDSINGSPVRDRREYVNILRNQVPGAELTLGVLRGDTPEKIRVKPTSFDDATALSLMQEIWGLRVREADGLMLVRETRRPGPTDFLRPGDVIAAIGGMRIRSTADLVNAFRRERLANQVLMQIVRDGRPYYARVLLQ</sequence>
<dbReference type="PRINTS" id="PR00834">
    <property type="entry name" value="PROTEASES2C"/>
</dbReference>
<dbReference type="Pfam" id="PF13365">
    <property type="entry name" value="Trypsin_2"/>
    <property type="match status" value="1"/>
</dbReference>
<dbReference type="InterPro" id="IPR041489">
    <property type="entry name" value="PDZ_6"/>
</dbReference>
<dbReference type="Gene3D" id="2.40.10.120">
    <property type="match status" value="1"/>
</dbReference>
<keyword evidence="6" id="KW-1185">Reference proteome</keyword>
<dbReference type="InterPro" id="IPR009003">
    <property type="entry name" value="Peptidase_S1_PA"/>
</dbReference>
<organism evidence="5 6">
    <name type="scientific">Desulfovibrio piger</name>
    <dbReference type="NCBI Taxonomy" id="901"/>
    <lineage>
        <taxon>Bacteria</taxon>
        <taxon>Pseudomonadati</taxon>
        <taxon>Thermodesulfobacteriota</taxon>
        <taxon>Desulfovibrionia</taxon>
        <taxon>Desulfovibrionales</taxon>
        <taxon>Desulfovibrionaceae</taxon>
        <taxon>Desulfovibrio</taxon>
    </lineage>
</organism>
<dbReference type="AlphaFoldDB" id="A0A1K1LHM0"/>
<feature type="signal peptide" evidence="3">
    <location>
        <begin position="1"/>
        <end position="32"/>
    </location>
</feature>
<gene>
    <name evidence="5" type="ORF">DESPIGER_2380</name>
</gene>
<dbReference type="InterPro" id="IPR001940">
    <property type="entry name" value="Peptidase_S1C"/>
</dbReference>
<protein>
    <submittedName>
        <fullName evidence="5">Peptidase/PDZ domain protein</fullName>
    </submittedName>
</protein>
<dbReference type="KEGG" id="dpg:DESPIGER_2380"/>
<dbReference type="Proteomes" id="UP000186323">
    <property type="component" value="Chromosome I"/>
</dbReference>
<keyword evidence="2" id="KW-0378">Hydrolase</keyword>
<dbReference type="RefSeq" id="WP_072337021.1">
    <property type="nucleotide sequence ID" value="NZ_DBGALU010000097.1"/>
</dbReference>
<dbReference type="SMART" id="SM00228">
    <property type="entry name" value="PDZ"/>
    <property type="match status" value="2"/>
</dbReference>
<accession>A0A1K1LHM0</accession>
<dbReference type="PROSITE" id="PS50106">
    <property type="entry name" value="PDZ"/>
    <property type="match status" value="1"/>
</dbReference>
<keyword evidence="1" id="KW-0645">Protease</keyword>
<dbReference type="SUPFAM" id="SSF50156">
    <property type="entry name" value="PDZ domain-like"/>
    <property type="match status" value="2"/>
</dbReference>
<dbReference type="GO" id="GO:0006508">
    <property type="term" value="P:proteolysis"/>
    <property type="evidence" value="ECO:0007669"/>
    <property type="project" value="UniProtKB-KW"/>
</dbReference>
<dbReference type="InterPro" id="IPR051201">
    <property type="entry name" value="Chloro_Bact_Ser_Proteases"/>
</dbReference>
<evidence type="ECO:0000259" key="4">
    <source>
        <dbReference type="PROSITE" id="PS50106"/>
    </source>
</evidence>
<evidence type="ECO:0000313" key="6">
    <source>
        <dbReference type="Proteomes" id="UP000186323"/>
    </source>
</evidence>
<dbReference type="PANTHER" id="PTHR43343">
    <property type="entry name" value="PEPTIDASE S12"/>
    <property type="match status" value="1"/>
</dbReference>
<dbReference type="PANTHER" id="PTHR43343:SF3">
    <property type="entry name" value="PROTEASE DO-LIKE 8, CHLOROPLASTIC"/>
    <property type="match status" value="1"/>
</dbReference>
<feature type="chain" id="PRO_5013312540" evidence="3">
    <location>
        <begin position="33"/>
        <end position="451"/>
    </location>
</feature>
<dbReference type="SUPFAM" id="SSF50494">
    <property type="entry name" value="Trypsin-like serine proteases"/>
    <property type="match status" value="1"/>
</dbReference>
<dbReference type="Gene3D" id="2.30.42.10">
    <property type="match status" value="2"/>
</dbReference>
<dbReference type="GO" id="GO:0004252">
    <property type="term" value="F:serine-type endopeptidase activity"/>
    <property type="evidence" value="ECO:0007669"/>
    <property type="project" value="InterPro"/>
</dbReference>
<dbReference type="InterPro" id="IPR036034">
    <property type="entry name" value="PDZ_sf"/>
</dbReference>
<evidence type="ECO:0000256" key="1">
    <source>
        <dbReference type="ARBA" id="ARBA00022670"/>
    </source>
</evidence>
<reference evidence="6" key="1">
    <citation type="submission" date="2016-10" db="EMBL/GenBank/DDBJ databases">
        <authorList>
            <person name="Wegmann U."/>
        </authorList>
    </citation>
    <scope>NUCLEOTIDE SEQUENCE [LARGE SCALE GENOMIC DNA]</scope>
</reference>
<dbReference type="Pfam" id="PF17820">
    <property type="entry name" value="PDZ_6"/>
    <property type="match status" value="1"/>
</dbReference>
<evidence type="ECO:0000313" key="5">
    <source>
        <dbReference type="EMBL" id="SFV74201.1"/>
    </source>
</evidence>
<dbReference type="EMBL" id="LT630450">
    <property type="protein sequence ID" value="SFV74201.1"/>
    <property type="molecule type" value="Genomic_DNA"/>
</dbReference>
<dbReference type="InterPro" id="IPR001478">
    <property type="entry name" value="PDZ"/>
</dbReference>
<keyword evidence="3" id="KW-0732">Signal</keyword>
<name>A0A1K1LHM0_9BACT</name>
<evidence type="ECO:0000256" key="3">
    <source>
        <dbReference type="SAM" id="SignalP"/>
    </source>
</evidence>
<evidence type="ECO:0000256" key="2">
    <source>
        <dbReference type="ARBA" id="ARBA00022801"/>
    </source>
</evidence>
<proteinExistence type="predicted"/>